<proteinExistence type="predicted"/>
<dbReference type="Gene3D" id="3.40.50.300">
    <property type="entry name" value="P-loop containing nucleotide triphosphate hydrolases"/>
    <property type="match status" value="1"/>
</dbReference>
<dbReference type="InterPro" id="IPR027417">
    <property type="entry name" value="P-loop_NTPase"/>
</dbReference>
<dbReference type="SUPFAM" id="SSF52540">
    <property type="entry name" value="P-loop containing nucleoside triphosphate hydrolases"/>
    <property type="match status" value="1"/>
</dbReference>
<dbReference type="AlphaFoldDB" id="A0A0F9U6U9"/>
<dbReference type="CDD" id="cd01673">
    <property type="entry name" value="dNK"/>
    <property type="match status" value="1"/>
</dbReference>
<accession>A0A0F9U6U9</accession>
<name>A0A0F9U6U9_9ZZZZ</name>
<protein>
    <recommendedName>
        <fullName evidence="1">Deoxynucleoside kinase domain-containing protein</fullName>
    </recommendedName>
</protein>
<evidence type="ECO:0000259" key="1">
    <source>
        <dbReference type="Pfam" id="PF01712"/>
    </source>
</evidence>
<dbReference type="InterPro" id="IPR050566">
    <property type="entry name" value="Deoxyribonucleoside_kinase"/>
</dbReference>
<evidence type="ECO:0000313" key="2">
    <source>
        <dbReference type="EMBL" id="KKN83052.1"/>
    </source>
</evidence>
<dbReference type="PANTHER" id="PTHR10513">
    <property type="entry name" value="DEOXYNUCLEOSIDE KINASE"/>
    <property type="match status" value="1"/>
</dbReference>
<feature type="domain" description="Deoxynucleoside kinase" evidence="1">
    <location>
        <begin position="13"/>
        <end position="189"/>
    </location>
</feature>
<gene>
    <name evidence="2" type="ORF">LCGC14_0303180</name>
</gene>
<organism evidence="2">
    <name type="scientific">marine sediment metagenome</name>
    <dbReference type="NCBI Taxonomy" id="412755"/>
    <lineage>
        <taxon>unclassified sequences</taxon>
        <taxon>metagenomes</taxon>
        <taxon>ecological metagenomes</taxon>
    </lineage>
</organism>
<dbReference type="EMBL" id="LAZR01000191">
    <property type="protein sequence ID" value="KKN83052.1"/>
    <property type="molecule type" value="Genomic_DNA"/>
</dbReference>
<comment type="caution">
    <text evidence="2">The sequence shown here is derived from an EMBL/GenBank/DDBJ whole genome shotgun (WGS) entry which is preliminary data.</text>
</comment>
<dbReference type="GO" id="GO:0006120">
    <property type="term" value="P:mitochondrial electron transport, NADH to ubiquinone"/>
    <property type="evidence" value="ECO:0007669"/>
    <property type="project" value="TreeGrafter"/>
</dbReference>
<dbReference type="InterPro" id="IPR031314">
    <property type="entry name" value="DNK_dom"/>
</dbReference>
<dbReference type="PANTHER" id="PTHR10513:SF15">
    <property type="entry name" value="NADH DEHYDROGENASE [UBIQUINONE] 1 ALPHA SUBCOMPLEX SUBUNIT 10, MITOCHONDRIAL"/>
    <property type="match status" value="1"/>
</dbReference>
<sequence length="229" mass="27179">MNKNRFFKPIVWVEGNIGAGKSTFTGDFARFLGYRPFFELADQNPYLKLFYEDFKRWAFPMQIHLMQRRYAQHQLAAYESISHSEWNGCIIDRGLPGDRVFAEAHYDDNNIHELEWQTYQEFYELMTRTLTPPAVLIYLDASPEVCYERARGDSASRNRDSETPMEDDEFYKYLVKLETYYFRLIDDIQQGFHAWSSGITVHKLNWNINSLNPQRLAPIFSRLKVELDL</sequence>
<dbReference type="GO" id="GO:0005739">
    <property type="term" value="C:mitochondrion"/>
    <property type="evidence" value="ECO:0007669"/>
    <property type="project" value="GOC"/>
</dbReference>
<dbReference type="Pfam" id="PF01712">
    <property type="entry name" value="dNK"/>
    <property type="match status" value="1"/>
</dbReference>
<reference evidence="2" key="1">
    <citation type="journal article" date="2015" name="Nature">
        <title>Complex archaea that bridge the gap between prokaryotes and eukaryotes.</title>
        <authorList>
            <person name="Spang A."/>
            <person name="Saw J.H."/>
            <person name="Jorgensen S.L."/>
            <person name="Zaremba-Niedzwiedzka K."/>
            <person name="Martijn J."/>
            <person name="Lind A.E."/>
            <person name="van Eijk R."/>
            <person name="Schleper C."/>
            <person name="Guy L."/>
            <person name="Ettema T.J."/>
        </authorList>
    </citation>
    <scope>NUCLEOTIDE SEQUENCE</scope>
</reference>